<dbReference type="EMBL" id="GGEC01074232">
    <property type="protein sequence ID" value="MBX54716.1"/>
    <property type="molecule type" value="Transcribed_RNA"/>
</dbReference>
<evidence type="ECO:0000313" key="1">
    <source>
        <dbReference type="EMBL" id="MBX54716.1"/>
    </source>
</evidence>
<proteinExistence type="predicted"/>
<name>A0A2P2PJ30_RHIMU</name>
<accession>A0A2P2PJ30</accession>
<protein>
    <submittedName>
        <fullName evidence="1">Uncharacterized protein</fullName>
    </submittedName>
</protein>
<organism evidence="1">
    <name type="scientific">Rhizophora mucronata</name>
    <name type="common">Asiatic mangrove</name>
    <dbReference type="NCBI Taxonomy" id="61149"/>
    <lineage>
        <taxon>Eukaryota</taxon>
        <taxon>Viridiplantae</taxon>
        <taxon>Streptophyta</taxon>
        <taxon>Embryophyta</taxon>
        <taxon>Tracheophyta</taxon>
        <taxon>Spermatophyta</taxon>
        <taxon>Magnoliopsida</taxon>
        <taxon>eudicotyledons</taxon>
        <taxon>Gunneridae</taxon>
        <taxon>Pentapetalae</taxon>
        <taxon>rosids</taxon>
        <taxon>fabids</taxon>
        <taxon>Malpighiales</taxon>
        <taxon>Rhizophoraceae</taxon>
        <taxon>Rhizophora</taxon>
    </lineage>
</organism>
<sequence>MYLGAFSGRMIIQSL</sequence>
<reference evidence="1" key="1">
    <citation type="submission" date="2018-02" db="EMBL/GenBank/DDBJ databases">
        <title>Rhizophora mucronata_Transcriptome.</title>
        <authorList>
            <person name="Meera S.P."/>
            <person name="Sreeshan A."/>
            <person name="Augustine A."/>
        </authorList>
    </citation>
    <scope>NUCLEOTIDE SEQUENCE</scope>
    <source>
        <tissue evidence="1">Leaf</tissue>
    </source>
</reference>